<keyword evidence="2 4" id="KW-0862">Zinc</keyword>
<evidence type="ECO:0000256" key="1">
    <source>
        <dbReference type="ARBA" id="ARBA00022723"/>
    </source>
</evidence>
<evidence type="ECO:0000256" key="2">
    <source>
        <dbReference type="ARBA" id="ARBA00022833"/>
    </source>
</evidence>
<gene>
    <name evidence="6" type="ORF">KCX82_22210</name>
</gene>
<dbReference type="InterPro" id="IPR050129">
    <property type="entry name" value="Zn_alcohol_dh"/>
</dbReference>
<keyword evidence="3" id="KW-0560">Oxidoreductase</keyword>
<dbReference type="SMART" id="SM00829">
    <property type="entry name" value="PKS_ER"/>
    <property type="match status" value="1"/>
</dbReference>
<dbReference type="EMBL" id="JAGSND010000036">
    <property type="protein sequence ID" value="MBR0600588.1"/>
    <property type="molecule type" value="Genomic_DNA"/>
</dbReference>
<dbReference type="PROSITE" id="PS00059">
    <property type="entry name" value="ADH_ZINC"/>
    <property type="match status" value="1"/>
</dbReference>
<dbReference type="Proteomes" id="UP000675664">
    <property type="component" value="Unassembled WGS sequence"/>
</dbReference>
<feature type="domain" description="Enoyl reductase (ER)" evidence="5">
    <location>
        <begin position="7"/>
        <end position="340"/>
    </location>
</feature>
<dbReference type="Pfam" id="PF00107">
    <property type="entry name" value="ADH_zinc_N"/>
    <property type="match status" value="1"/>
</dbReference>
<comment type="similarity">
    <text evidence="4">Belongs to the zinc-containing alcohol dehydrogenase family.</text>
</comment>
<name>A0A8J7W7S2_9FIRM</name>
<dbReference type="Gene3D" id="3.40.50.720">
    <property type="entry name" value="NAD(P)-binding Rossmann-like Domain"/>
    <property type="match status" value="1"/>
</dbReference>
<evidence type="ECO:0000256" key="4">
    <source>
        <dbReference type="RuleBase" id="RU361277"/>
    </source>
</evidence>
<dbReference type="CDD" id="cd08235">
    <property type="entry name" value="iditol_2_DH_like"/>
    <property type="match status" value="1"/>
</dbReference>
<reference evidence="6" key="1">
    <citation type="submission" date="2021-04" db="EMBL/GenBank/DDBJ databases">
        <title>Sinoanaerobacter chloroacetimidivorans sp. nov., an obligate anaerobic bacterium isolated from anaerobic sludge.</title>
        <authorList>
            <person name="Bao Y."/>
        </authorList>
    </citation>
    <scope>NUCLEOTIDE SEQUENCE</scope>
    <source>
        <strain evidence="6">BAD-6</strain>
    </source>
</reference>
<dbReference type="PANTHER" id="PTHR43401">
    <property type="entry name" value="L-THREONINE 3-DEHYDROGENASE"/>
    <property type="match status" value="1"/>
</dbReference>
<evidence type="ECO:0000256" key="3">
    <source>
        <dbReference type="ARBA" id="ARBA00023002"/>
    </source>
</evidence>
<dbReference type="GO" id="GO:0016491">
    <property type="term" value="F:oxidoreductase activity"/>
    <property type="evidence" value="ECO:0007669"/>
    <property type="project" value="UniProtKB-KW"/>
</dbReference>
<dbReference type="Gene3D" id="3.90.180.10">
    <property type="entry name" value="Medium-chain alcohol dehydrogenases, catalytic domain"/>
    <property type="match status" value="1"/>
</dbReference>
<dbReference type="InterPro" id="IPR020843">
    <property type="entry name" value="ER"/>
</dbReference>
<sequence>MKAAVYYDINDIRMEDRDLPELLEGEALIKMHACGLCGTDIHKAVHKTVKPGTVLGHEVGGEIVKLGKGVDNFQIGQRIFLAHHVPCFTCHYCRRGHHTVCKQWKETNIEPGGFSEYIKVSALHVKHSMVKLPDNMTYEQAAMMEPTACALRAIERANIRPGDSVMIVGTGQVGAILLQLAKAFRAGMVIANDVSEYRLEMSRKLGADRIINGAKEDMKAKVMEMTEGQGVDVIFVAAAVPALLSAAVDCASKGGTVLSFAIFNQGTTVSVDANRICMDEVSLIGSYSSTPFEYPTVLELISKRAIDVDTMITHRFALSQLNDAIKIASDPKAKCLKVMITPN</sequence>
<evidence type="ECO:0000259" key="5">
    <source>
        <dbReference type="SMART" id="SM00829"/>
    </source>
</evidence>
<dbReference type="SUPFAM" id="SSF51735">
    <property type="entry name" value="NAD(P)-binding Rossmann-fold domains"/>
    <property type="match status" value="1"/>
</dbReference>
<protein>
    <submittedName>
        <fullName evidence="6">Zinc-dependent dehydrogenase</fullName>
    </submittedName>
</protein>
<dbReference type="AlphaFoldDB" id="A0A8J7W7S2"/>
<dbReference type="Pfam" id="PF08240">
    <property type="entry name" value="ADH_N"/>
    <property type="match status" value="1"/>
</dbReference>
<dbReference type="GO" id="GO:0008270">
    <property type="term" value="F:zinc ion binding"/>
    <property type="evidence" value="ECO:0007669"/>
    <property type="project" value="InterPro"/>
</dbReference>
<comment type="cofactor">
    <cofactor evidence="4">
        <name>Zn(2+)</name>
        <dbReference type="ChEBI" id="CHEBI:29105"/>
    </cofactor>
</comment>
<organism evidence="6 7">
    <name type="scientific">Sinanaerobacter chloroacetimidivorans</name>
    <dbReference type="NCBI Taxonomy" id="2818044"/>
    <lineage>
        <taxon>Bacteria</taxon>
        <taxon>Bacillati</taxon>
        <taxon>Bacillota</taxon>
        <taxon>Clostridia</taxon>
        <taxon>Peptostreptococcales</taxon>
        <taxon>Anaerovoracaceae</taxon>
        <taxon>Sinanaerobacter</taxon>
    </lineage>
</organism>
<proteinExistence type="inferred from homology"/>
<comment type="caution">
    <text evidence="6">The sequence shown here is derived from an EMBL/GenBank/DDBJ whole genome shotgun (WGS) entry which is preliminary data.</text>
</comment>
<dbReference type="InterPro" id="IPR002328">
    <property type="entry name" value="ADH_Zn_CS"/>
</dbReference>
<dbReference type="InterPro" id="IPR011032">
    <property type="entry name" value="GroES-like_sf"/>
</dbReference>
<evidence type="ECO:0000313" key="6">
    <source>
        <dbReference type="EMBL" id="MBR0600588.1"/>
    </source>
</evidence>
<keyword evidence="7" id="KW-1185">Reference proteome</keyword>
<dbReference type="SUPFAM" id="SSF50129">
    <property type="entry name" value="GroES-like"/>
    <property type="match status" value="1"/>
</dbReference>
<evidence type="ECO:0000313" key="7">
    <source>
        <dbReference type="Proteomes" id="UP000675664"/>
    </source>
</evidence>
<accession>A0A8J7W7S2</accession>
<dbReference type="InterPro" id="IPR013154">
    <property type="entry name" value="ADH-like_N"/>
</dbReference>
<reference evidence="6" key="2">
    <citation type="submission" date="2021-04" db="EMBL/GenBank/DDBJ databases">
        <authorList>
            <person name="Liu J."/>
        </authorList>
    </citation>
    <scope>NUCLEOTIDE SEQUENCE</scope>
    <source>
        <strain evidence="6">BAD-6</strain>
    </source>
</reference>
<dbReference type="PANTHER" id="PTHR43401:SF2">
    <property type="entry name" value="L-THREONINE 3-DEHYDROGENASE"/>
    <property type="match status" value="1"/>
</dbReference>
<keyword evidence="1 4" id="KW-0479">Metal-binding</keyword>
<dbReference type="InterPro" id="IPR013149">
    <property type="entry name" value="ADH-like_C"/>
</dbReference>
<dbReference type="InterPro" id="IPR036291">
    <property type="entry name" value="NAD(P)-bd_dom_sf"/>
</dbReference>
<dbReference type="RefSeq" id="WP_227020670.1">
    <property type="nucleotide sequence ID" value="NZ_JAGSND010000036.1"/>
</dbReference>